<name>A0A1H6E1Z1_9ACTN</name>
<evidence type="ECO:0008006" key="4">
    <source>
        <dbReference type="Google" id="ProtNLM"/>
    </source>
</evidence>
<evidence type="ECO:0000313" key="2">
    <source>
        <dbReference type="EMBL" id="SEG91678.1"/>
    </source>
</evidence>
<evidence type="ECO:0000313" key="3">
    <source>
        <dbReference type="Proteomes" id="UP000236754"/>
    </source>
</evidence>
<dbReference type="AlphaFoldDB" id="A0A1H6E1Z1"/>
<evidence type="ECO:0000256" key="1">
    <source>
        <dbReference type="SAM" id="SignalP"/>
    </source>
</evidence>
<accession>A0A1H6E1Z1</accession>
<organism evidence="2 3">
    <name type="scientific">Actinacidiphila yanglinensis</name>
    <dbReference type="NCBI Taxonomy" id="310779"/>
    <lineage>
        <taxon>Bacteria</taxon>
        <taxon>Bacillati</taxon>
        <taxon>Actinomycetota</taxon>
        <taxon>Actinomycetes</taxon>
        <taxon>Kitasatosporales</taxon>
        <taxon>Streptomycetaceae</taxon>
        <taxon>Actinacidiphila</taxon>
    </lineage>
</organism>
<feature type="chain" id="PRO_5009296425" description="Secreted protein" evidence="1">
    <location>
        <begin position="29"/>
        <end position="155"/>
    </location>
</feature>
<gene>
    <name evidence="2" type="ORF">SAMN05216223_12450</name>
</gene>
<feature type="signal peptide" evidence="1">
    <location>
        <begin position="1"/>
        <end position="28"/>
    </location>
</feature>
<sequence length="155" mass="15817">MNRRSQVAAAVGVIALVGVAVGTTPAGAADRGAVASHAPRSISVSPEMVAAAKAAAAAGTNFIGNDNSIGLGVMHIKDGVYTQGAYDAVLPAEDNTEDAFGWANAAGWYLGPGYCSAQLRSDDGGADWYQQTPDLGPGQHFIGSATDYIVVMYHC</sequence>
<dbReference type="OrthoDB" id="3405193at2"/>
<dbReference type="EMBL" id="FNVU01000024">
    <property type="protein sequence ID" value="SEG91678.1"/>
    <property type="molecule type" value="Genomic_DNA"/>
</dbReference>
<keyword evidence="3" id="KW-1185">Reference proteome</keyword>
<dbReference type="RefSeq" id="WP_146088420.1">
    <property type="nucleotide sequence ID" value="NZ_FNVU01000024.1"/>
</dbReference>
<proteinExistence type="predicted"/>
<reference evidence="2 3" key="1">
    <citation type="submission" date="2016-10" db="EMBL/GenBank/DDBJ databases">
        <authorList>
            <person name="de Groot N.N."/>
        </authorList>
    </citation>
    <scope>NUCLEOTIDE SEQUENCE [LARGE SCALE GENOMIC DNA]</scope>
    <source>
        <strain evidence="2 3">CGMCC 4.2023</strain>
    </source>
</reference>
<keyword evidence="1" id="KW-0732">Signal</keyword>
<dbReference type="Proteomes" id="UP000236754">
    <property type="component" value="Unassembled WGS sequence"/>
</dbReference>
<protein>
    <recommendedName>
        <fullName evidence="4">Secreted protein</fullName>
    </recommendedName>
</protein>